<organism evidence="2 3">
    <name type="scientific">Roridomyces roridus</name>
    <dbReference type="NCBI Taxonomy" id="1738132"/>
    <lineage>
        <taxon>Eukaryota</taxon>
        <taxon>Fungi</taxon>
        <taxon>Dikarya</taxon>
        <taxon>Basidiomycota</taxon>
        <taxon>Agaricomycotina</taxon>
        <taxon>Agaricomycetes</taxon>
        <taxon>Agaricomycetidae</taxon>
        <taxon>Agaricales</taxon>
        <taxon>Marasmiineae</taxon>
        <taxon>Mycenaceae</taxon>
        <taxon>Roridomyces</taxon>
    </lineage>
</organism>
<accession>A0AAD7CCG0</accession>
<gene>
    <name evidence="2" type="ORF">FB45DRAFT_898981</name>
</gene>
<evidence type="ECO:0000256" key="1">
    <source>
        <dbReference type="SAM" id="SignalP"/>
    </source>
</evidence>
<sequence length="222" mass="24791">MDRAIFAIWCLFVYGPAPTSCDASILQGALRTQFFISPAFRAVVRTSILMASQHSPIEQIEASLGSLQISNIPMAEVNGQWMSTIFFVLADFLEEASVRHESRLTKTLEFFTSRSPVQRIPPSCQGRIARWFLALADGIPSELHEAIFWAFHSWLTHMEYSVNFDDVDARGVLCEAFRAFSDYDDDSSIRNVADSYLGVLSKSKLAETSNSGECTRTSTPVD</sequence>
<dbReference type="AlphaFoldDB" id="A0AAD7CCG0"/>
<name>A0AAD7CCG0_9AGAR</name>
<proteinExistence type="predicted"/>
<dbReference type="EMBL" id="JARKIF010000003">
    <property type="protein sequence ID" value="KAJ7644933.1"/>
    <property type="molecule type" value="Genomic_DNA"/>
</dbReference>
<evidence type="ECO:0000313" key="3">
    <source>
        <dbReference type="Proteomes" id="UP001221142"/>
    </source>
</evidence>
<keyword evidence="1" id="KW-0732">Signal</keyword>
<keyword evidence="3" id="KW-1185">Reference proteome</keyword>
<feature type="signal peptide" evidence="1">
    <location>
        <begin position="1"/>
        <end position="21"/>
    </location>
</feature>
<dbReference type="Proteomes" id="UP001221142">
    <property type="component" value="Unassembled WGS sequence"/>
</dbReference>
<reference evidence="2" key="1">
    <citation type="submission" date="2023-03" db="EMBL/GenBank/DDBJ databases">
        <title>Massive genome expansion in bonnet fungi (Mycena s.s.) driven by repeated elements and novel gene families across ecological guilds.</title>
        <authorList>
            <consortium name="Lawrence Berkeley National Laboratory"/>
            <person name="Harder C.B."/>
            <person name="Miyauchi S."/>
            <person name="Viragh M."/>
            <person name="Kuo A."/>
            <person name="Thoen E."/>
            <person name="Andreopoulos B."/>
            <person name="Lu D."/>
            <person name="Skrede I."/>
            <person name="Drula E."/>
            <person name="Henrissat B."/>
            <person name="Morin E."/>
            <person name="Kohler A."/>
            <person name="Barry K."/>
            <person name="LaButti K."/>
            <person name="Morin E."/>
            <person name="Salamov A."/>
            <person name="Lipzen A."/>
            <person name="Mereny Z."/>
            <person name="Hegedus B."/>
            <person name="Baldrian P."/>
            <person name="Stursova M."/>
            <person name="Weitz H."/>
            <person name="Taylor A."/>
            <person name="Grigoriev I.V."/>
            <person name="Nagy L.G."/>
            <person name="Martin F."/>
            <person name="Kauserud H."/>
        </authorList>
    </citation>
    <scope>NUCLEOTIDE SEQUENCE</scope>
    <source>
        <strain evidence="2">9284</strain>
    </source>
</reference>
<protein>
    <submittedName>
        <fullName evidence="2">Uncharacterized protein</fullName>
    </submittedName>
</protein>
<evidence type="ECO:0000313" key="2">
    <source>
        <dbReference type="EMBL" id="KAJ7644933.1"/>
    </source>
</evidence>
<comment type="caution">
    <text evidence="2">The sequence shown here is derived from an EMBL/GenBank/DDBJ whole genome shotgun (WGS) entry which is preliminary data.</text>
</comment>
<feature type="chain" id="PRO_5042251687" evidence="1">
    <location>
        <begin position="22"/>
        <end position="222"/>
    </location>
</feature>